<evidence type="ECO:0000256" key="1">
    <source>
        <dbReference type="ARBA" id="ARBA00004571"/>
    </source>
</evidence>
<evidence type="ECO:0000256" key="5">
    <source>
        <dbReference type="ARBA" id="ARBA00022729"/>
    </source>
</evidence>
<organism evidence="10 11">
    <name type="scientific">Granulicella cerasi</name>
    <dbReference type="NCBI Taxonomy" id="741063"/>
    <lineage>
        <taxon>Bacteria</taxon>
        <taxon>Pseudomonadati</taxon>
        <taxon>Acidobacteriota</taxon>
        <taxon>Terriglobia</taxon>
        <taxon>Terriglobales</taxon>
        <taxon>Acidobacteriaceae</taxon>
        <taxon>Granulicella</taxon>
    </lineage>
</organism>
<accession>A0ABW1ZAS8</accession>
<feature type="domain" description="TonB-dependent transporter Oar-like beta-barrel" evidence="9">
    <location>
        <begin position="252"/>
        <end position="1177"/>
    </location>
</feature>
<dbReference type="Gene3D" id="2.60.40.1120">
    <property type="entry name" value="Carboxypeptidase-like, regulatory domain"/>
    <property type="match status" value="1"/>
</dbReference>
<dbReference type="EMBL" id="JBHSWI010000001">
    <property type="protein sequence ID" value="MFC6645293.1"/>
    <property type="molecule type" value="Genomic_DNA"/>
</dbReference>
<comment type="caution">
    <text evidence="10">The sequence shown here is derived from an EMBL/GenBank/DDBJ whole genome shotgun (WGS) entry which is preliminary data.</text>
</comment>
<evidence type="ECO:0000256" key="8">
    <source>
        <dbReference type="SAM" id="SignalP"/>
    </source>
</evidence>
<dbReference type="PANTHER" id="PTHR30069">
    <property type="entry name" value="TONB-DEPENDENT OUTER MEMBRANE RECEPTOR"/>
    <property type="match status" value="1"/>
</dbReference>
<keyword evidence="5 8" id="KW-0732">Signal</keyword>
<keyword evidence="7" id="KW-0998">Cell outer membrane</keyword>
<keyword evidence="4" id="KW-0812">Transmembrane</keyword>
<dbReference type="PROSITE" id="PS51257">
    <property type="entry name" value="PROKAR_LIPOPROTEIN"/>
    <property type="match status" value="1"/>
</dbReference>
<evidence type="ECO:0000256" key="3">
    <source>
        <dbReference type="ARBA" id="ARBA00022452"/>
    </source>
</evidence>
<keyword evidence="3" id="KW-1134">Transmembrane beta strand</keyword>
<name>A0ABW1ZAS8_9BACT</name>
<dbReference type="InterPro" id="IPR057601">
    <property type="entry name" value="Oar-like_b-barrel"/>
</dbReference>
<evidence type="ECO:0000256" key="4">
    <source>
        <dbReference type="ARBA" id="ARBA00022692"/>
    </source>
</evidence>
<dbReference type="RefSeq" id="WP_263371672.1">
    <property type="nucleotide sequence ID" value="NZ_JAGSYD010000003.1"/>
</dbReference>
<gene>
    <name evidence="10" type="ORF">ACFQBQ_06760</name>
</gene>
<proteinExistence type="predicted"/>
<evidence type="ECO:0000256" key="2">
    <source>
        <dbReference type="ARBA" id="ARBA00022448"/>
    </source>
</evidence>
<sequence length="1236" mass="132737">MNSKMIRSLVIFMMTLVAACTPGLLAQTTGATLSGIVADSTGARIPDAQITLTLGASGSKRTATSNAEGVYSFNALEPGIYTMHTERDGFAINNARNITLHPADVRTMNIMLQIGANTETIEVDAADEPPTSGERTALISADDIQHLSVQGRDVSELVKTQPGFAIIPPQGLTNGTYDPGQVTVGGGLGNFSANGAPNGGISISANGADITDPTTSNSTTQNINQEMVSEVQISTSAFGADQAKGPININVATKAGTRLFHGSAYTYFRSHSLNTENWFSKNQGLPDAQDRYLYPGAQISGPILVPGTSFNRSKKLTFFVGAEDYVQRGTYAYGNALQSSILALVPTANMRNGNFTAAELANYLGTDAGTITSSCGTGALANYIHLCGVPTGTTNSGVVVTNGNLGVAGMDPNARILMNTMPLPNRPTTGGYNYVTTNFTNNDLWQIVSRVDANVSDRFKMYFTYSAERGRNTGIPEAQYYSPANGGPLMGGVDTPGKSTARVFTQSASINTTWILNSHMTNEAYISSALNRNDFALAHPEQLYSSTLGYTYSGIYPNATKIIPSFADYNADGLPIALYPDTSNGPYFTHTFTPTFGDNFSDVWRTHTFKIGVYVQRAVSNVNTNITADQVPTAVNGLITQYYLPNGSSITNPDGTTSRTLSGNNYLADFAIGDITQFFQTNQQRNLNLYYWNTDFFATDTWKVTNRLTLTLGLRFDHLGAWQDTHGNGIAVFSDKYYNNPVIQSFPGLSWHGIDPSLPNSGTPGRMFFYSPRAGLAYDLYGNGKTVLRGGFGLYRSHDPSSSYANAAATAAGTYSSTAGGAGINLGKLTLGTTSAADCTNRTISQLNSKCPSLNSVVYGLSSSDDQQPLTYTYNFTVTQAVAKKTVFQIGYAGSRSQHLLLQGGLQNVNALPIGALFAPNPITGVVKLPTALSIAEQGDFRRYKPYQAVEVPRHLGYSNYNALQIGLNRTAGHLRVGVNYTWSKSLGIRTISGQPGDPIYLRNNYGPLNADRSGIFNATYTADFGTHHFAGKRLLGGVTNGWEASGITGYQAGPNIQANYSFSFKAKGVLTQTLPGGTTQTVNVNNTTFLGTPEVSLQPLLTCDPRTGLKDKQYVRGDCFQLPGIGTKNGPFNYPYIHGPAYFSTDLTVVKHFRMGGQKDLQFRFAAFNFLNHPITSYSARFPNESNLIYTGSTTNPVLSNPDTGNCSVIGSQCFGYAGYKQGRRVVEVAAKYSF</sequence>
<dbReference type="InterPro" id="IPR036942">
    <property type="entry name" value="Beta-barrel_TonB_sf"/>
</dbReference>
<evidence type="ECO:0000313" key="11">
    <source>
        <dbReference type="Proteomes" id="UP001596391"/>
    </source>
</evidence>
<dbReference type="InterPro" id="IPR013784">
    <property type="entry name" value="Carb-bd-like_fold"/>
</dbReference>
<protein>
    <submittedName>
        <fullName evidence="10">Carboxypeptidase regulatory-like domain-containing protein</fullName>
    </submittedName>
</protein>
<dbReference type="InterPro" id="IPR039426">
    <property type="entry name" value="TonB-dep_rcpt-like"/>
</dbReference>
<evidence type="ECO:0000256" key="7">
    <source>
        <dbReference type="ARBA" id="ARBA00023237"/>
    </source>
</evidence>
<dbReference type="PANTHER" id="PTHR30069:SF29">
    <property type="entry name" value="HEMOGLOBIN AND HEMOGLOBIN-HAPTOGLOBIN-BINDING PROTEIN 1-RELATED"/>
    <property type="match status" value="1"/>
</dbReference>
<dbReference type="SUPFAM" id="SSF56935">
    <property type="entry name" value="Porins"/>
    <property type="match status" value="1"/>
</dbReference>
<comment type="subcellular location">
    <subcellularLocation>
        <location evidence="1">Cell outer membrane</location>
        <topology evidence="1">Multi-pass membrane protein</topology>
    </subcellularLocation>
</comment>
<dbReference type="Gene3D" id="2.40.170.20">
    <property type="entry name" value="TonB-dependent receptor, beta-barrel domain"/>
    <property type="match status" value="1"/>
</dbReference>
<feature type="signal peptide" evidence="8">
    <location>
        <begin position="1"/>
        <end position="26"/>
    </location>
</feature>
<dbReference type="Pfam" id="PF13620">
    <property type="entry name" value="CarboxypepD_reg"/>
    <property type="match status" value="1"/>
</dbReference>
<dbReference type="Proteomes" id="UP001596391">
    <property type="component" value="Unassembled WGS sequence"/>
</dbReference>
<keyword evidence="11" id="KW-1185">Reference proteome</keyword>
<dbReference type="Pfam" id="PF25183">
    <property type="entry name" value="OMP_b-brl_4"/>
    <property type="match status" value="1"/>
</dbReference>
<evidence type="ECO:0000313" key="10">
    <source>
        <dbReference type="EMBL" id="MFC6645293.1"/>
    </source>
</evidence>
<evidence type="ECO:0000259" key="9">
    <source>
        <dbReference type="Pfam" id="PF25183"/>
    </source>
</evidence>
<dbReference type="SUPFAM" id="SSF49452">
    <property type="entry name" value="Starch-binding domain-like"/>
    <property type="match status" value="1"/>
</dbReference>
<evidence type="ECO:0000256" key="6">
    <source>
        <dbReference type="ARBA" id="ARBA00023136"/>
    </source>
</evidence>
<keyword evidence="6" id="KW-0472">Membrane</keyword>
<feature type="chain" id="PRO_5045221204" evidence="8">
    <location>
        <begin position="27"/>
        <end position="1236"/>
    </location>
</feature>
<reference evidence="11" key="1">
    <citation type="journal article" date="2019" name="Int. J. Syst. Evol. Microbiol.">
        <title>The Global Catalogue of Microorganisms (GCM) 10K type strain sequencing project: providing services to taxonomists for standard genome sequencing and annotation.</title>
        <authorList>
            <consortium name="The Broad Institute Genomics Platform"/>
            <consortium name="The Broad Institute Genome Sequencing Center for Infectious Disease"/>
            <person name="Wu L."/>
            <person name="Ma J."/>
        </authorList>
    </citation>
    <scope>NUCLEOTIDE SEQUENCE [LARGE SCALE GENOMIC DNA]</scope>
    <source>
        <strain evidence="11">CGMCC 1.16026</strain>
    </source>
</reference>
<keyword evidence="2" id="KW-0813">Transport</keyword>